<dbReference type="EMBL" id="JACIHP010000002">
    <property type="protein sequence ID" value="MBB4490636.1"/>
    <property type="molecule type" value="Genomic_DNA"/>
</dbReference>
<feature type="region of interest" description="Disordered" evidence="1">
    <location>
        <begin position="286"/>
        <end position="307"/>
    </location>
</feature>
<keyword evidence="3" id="KW-1185">Reference proteome</keyword>
<organism evidence="2 3">
    <name type="scientific">Agrobacterium radiobacter</name>
    <dbReference type="NCBI Taxonomy" id="362"/>
    <lineage>
        <taxon>Bacteria</taxon>
        <taxon>Pseudomonadati</taxon>
        <taxon>Pseudomonadota</taxon>
        <taxon>Alphaproteobacteria</taxon>
        <taxon>Hyphomicrobiales</taxon>
        <taxon>Rhizobiaceae</taxon>
        <taxon>Rhizobium/Agrobacterium group</taxon>
        <taxon>Agrobacterium</taxon>
        <taxon>Agrobacterium tumefaciens complex</taxon>
    </lineage>
</organism>
<gene>
    <name evidence="2" type="ORF">GGE40_002467</name>
</gene>
<reference evidence="2 3" key="1">
    <citation type="submission" date="2020-08" db="EMBL/GenBank/DDBJ databases">
        <title>Genomic Encyclopedia of Type Strains, Phase IV (KMG-V): Genome sequencing to study the core and pangenomes of soil and plant-associated prokaryotes.</title>
        <authorList>
            <person name="Whitman W."/>
        </authorList>
    </citation>
    <scope>NUCLEOTIDE SEQUENCE [LARGE SCALE GENOMIC DNA]</scope>
    <source>
        <strain evidence="2 3">SEMIA 461</strain>
    </source>
</reference>
<comment type="caution">
    <text evidence="2">The sequence shown here is derived from an EMBL/GenBank/DDBJ whole genome shotgun (WGS) entry which is preliminary data.</text>
</comment>
<proteinExistence type="predicted"/>
<name>A0ABR6J816_AGRRD</name>
<evidence type="ECO:0000313" key="3">
    <source>
        <dbReference type="Proteomes" id="UP000534590"/>
    </source>
</evidence>
<protein>
    <submittedName>
        <fullName evidence="2">Uncharacterized protein</fullName>
    </submittedName>
</protein>
<evidence type="ECO:0000313" key="2">
    <source>
        <dbReference type="EMBL" id="MBB4490636.1"/>
    </source>
</evidence>
<accession>A0ABR6J816</accession>
<sequence length="307" mass="34507">MSNSLAGIGKIVSELTIAVEYLEDRTVYFNDFVAIYVLEFRRLPAHQKSFSWLSSLVARWRRATLPVFTGICANFIFGCVSLNRKRWLTVGLPKYAAMRNRRTFSPDLSSMHSREMIDDPTLLPVTRVRKSFAASGLPIIHYGDRSICDIPALWKPVLISLAARLSGSKEADALIEGEGGITHDALAGKPHFECGPFDHGAALQRRNFALVSFEKLSERSAFKDFRVRGCTEPVDLCFEVARPLFSFELRVERFAPGLQAATAHLRLPTSSEFSDCRHGDLQHSLSIMRRMPRRGGQGLSRRSNHTH</sequence>
<dbReference type="Proteomes" id="UP000534590">
    <property type="component" value="Unassembled WGS sequence"/>
</dbReference>
<evidence type="ECO:0000256" key="1">
    <source>
        <dbReference type="SAM" id="MobiDB-lite"/>
    </source>
</evidence>